<gene>
    <name evidence="1" type="ORF">H074_20702</name>
</gene>
<comment type="caution">
    <text evidence="1">The sequence shown here is derived from an EMBL/GenBank/DDBJ whole genome shotgun (WGS) entry which is preliminary data.</text>
</comment>
<keyword evidence="2" id="KW-1185">Reference proteome</keyword>
<dbReference type="AlphaFoldDB" id="M2ZBA7"/>
<protein>
    <submittedName>
        <fullName evidence="1">Uncharacterized protein</fullName>
    </submittedName>
</protein>
<evidence type="ECO:0000313" key="1">
    <source>
        <dbReference type="EMBL" id="EME57649.1"/>
    </source>
</evidence>
<reference evidence="1 2" key="1">
    <citation type="journal article" date="2013" name="Genome Announc.">
        <title>Draft Genome Sequence of Amycolatopsis decaplanina Strain DSM 44594T.</title>
        <authorList>
            <person name="Kaur N."/>
            <person name="Kumar S."/>
            <person name="Bala M."/>
            <person name="Raghava G.P."/>
            <person name="Mayilraj S."/>
        </authorList>
    </citation>
    <scope>NUCLEOTIDE SEQUENCE [LARGE SCALE GENOMIC DNA]</scope>
    <source>
        <strain evidence="1 2">DSM 44594</strain>
    </source>
</reference>
<proteinExistence type="predicted"/>
<dbReference type="InterPro" id="IPR029056">
    <property type="entry name" value="Ribokinase-like"/>
</dbReference>
<organism evidence="1 2">
    <name type="scientific">Amycolatopsis decaplanina DSM 44594</name>
    <dbReference type="NCBI Taxonomy" id="1284240"/>
    <lineage>
        <taxon>Bacteria</taxon>
        <taxon>Bacillati</taxon>
        <taxon>Actinomycetota</taxon>
        <taxon>Actinomycetes</taxon>
        <taxon>Pseudonocardiales</taxon>
        <taxon>Pseudonocardiaceae</taxon>
        <taxon>Amycolatopsis</taxon>
    </lineage>
</organism>
<dbReference type="Proteomes" id="UP000054226">
    <property type="component" value="Unassembled WGS sequence"/>
</dbReference>
<name>M2ZBA7_9PSEU</name>
<dbReference type="Gene3D" id="3.40.1190.20">
    <property type="match status" value="1"/>
</dbReference>
<dbReference type="PATRIC" id="fig|1284240.4.peg.4200"/>
<dbReference type="SUPFAM" id="SSF53613">
    <property type="entry name" value="Ribokinase-like"/>
    <property type="match status" value="1"/>
</dbReference>
<evidence type="ECO:0000313" key="2">
    <source>
        <dbReference type="Proteomes" id="UP000054226"/>
    </source>
</evidence>
<sequence>MVGDLSVDILSSLPDPDVLTRLASGRDVNIDCGSELRIGGSAWLFTESLTAQTDVVPLVLSAVGDDLPGEFVRSHIGSTGLLTEGIQRVDGQPTTTCVMTYFPEKQRLMVYPGRSGLRMSSADHLDSFLRLVEPYAPSCTWLSGHSLNGAQGERLQVLRSLREEMAARGSKVVLDLVPHRFRDLVGGLAKVDGMLGRIDGVVGELDTLDELLDSPRGLRGATADRMKYLAEELGVRYGLGVVQSRLGTDSYGQAVALDGTLVDWQEESIADRGMRGLGDRLAVKALTTAKYL</sequence>
<accession>M2ZBA7</accession>
<dbReference type="EMBL" id="AOHO01000058">
    <property type="protein sequence ID" value="EME57649.1"/>
    <property type="molecule type" value="Genomic_DNA"/>
</dbReference>